<protein>
    <recommendedName>
        <fullName evidence="5">RING-type domain-containing protein</fullName>
    </recommendedName>
</protein>
<evidence type="ECO:0000259" key="5">
    <source>
        <dbReference type="PROSITE" id="PS50089"/>
    </source>
</evidence>
<evidence type="ECO:0000256" key="4">
    <source>
        <dbReference type="PROSITE-ProRule" id="PRU00175"/>
    </source>
</evidence>
<feature type="domain" description="RING-type" evidence="5">
    <location>
        <begin position="75"/>
        <end position="130"/>
    </location>
</feature>
<gene>
    <name evidence="6" type="ORF">GCG54_00008025</name>
</gene>
<name>A0A8H4FLH8_COLGL</name>
<dbReference type="AlphaFoldDB" id="A0A8H4FLH8"/>
<dbReference type="GeneID" id="69015166"/>
<sequence length="238" mass="27263">MVTVPGISNVQKQYLSTRRSRARQREEDSWLKKTFLPLVSSWLRPQDPTAPEVGRCFFPSPKITFLIDKPEGLICQICQYSRLAFQEQTEIESGRRHSDSVPLIMPCGHLAGARCLSKWLREHNSCPFCRCELTYGQCGHGVPARHITREEIFLIPTTIPDGGHIPDRCAVCYKDALRLAVQTRLQACERRFVQARDRFLASNSPSDASLLMQRKADLENIMLDEYHIKVTSAWLTCW</sequence>
<dbReference type="InterPro" id="IPR013083">
    <property type="entry name" value="Znf_RING/FYVE/PHD"/>
</dbReference>
<keyword evidence="1" id="KW-0479">Metal-binding</keyword>
<accession>A0A8H4FLH8</accession>
<proteinExistence type="predicted"/>
<dbReference type="Gene3D" id="3.30.40.10">
    <property type="entry name" value="Zinc/RING finger domain, C3HC4 (zinc finger)"/>
    <property type="match status" value="1"/>
</dbReference>
<evidence type="ECO:0000256" key="1">
    <source>
        <dbReference type="ARBA" id="ARBA00022723"/>
    </source>
</evidence>
<organism evidence="6 7">
    <name type="scientific">Colletotrichum gloeosporioides</name>
    <name type="common">Anthracnose fungus</name>
    <name type="synonym">Glomerella cingulata</name>
    <dbReference type="NCBI Taxonomy" id="474922"/>
    <lineage>
        <taxon>Eukaryota</taxon>
        <taxon>Fungi</taxon>
        <taxon>Dikarya</taxon>
        <taxon>Ascomycota</taxon>
        <taxon>Pezizomycotina</taxon>
        <taxon>Sordariomycetes</taxon>
        <taxon>Hypocreomycetidae</taxon>
        <taxon>Glomerellales</taxon>
        <taxon>Glomerellaceae</taxon>
        <taxon>Colletotrichum</taxon>
        <taxon>Colletotrichum gloeosporioides species complex</taxon>
    </lineage>
</organism>
<evidence type="ECO:0000256" key="3">
    <source>
        <dbReference type="ARBA" id="ARBA00022833"/>
    </source>
</evidence>
<dbReference type="InterPro" id="IPR001841">
    <property type="entry name" value="Znf_RING"/>
</dbReference>
<dbReference type="PANTHER" id="PTHR15710">
    <property type="entry name" value="E3 UBIQUITIN-PROTEIN LIGASE PRAJA"/>
    <property type="match status" value="1"/>
</dbReference>
<dbReference type="EMBL" id="WVTB01000035">
    <property type="protein sequence ID" value="KAF3806510.1"/>
    <property type="molecule type" value="Genomic_DNA"/>
</dbReference>
<dbReference type="PROSITE" id="PS50089">
    <property type="entry name" value="ZF_RING_2"/>
    <property type="match status" value="1"/>
</dbReference>
<dbReference type="SUPFAM" id="SSF57850">
    <property type="entry name" value="RING/U-box"/>
    <property type="match status" value="1"/>
</dbReference>
<dbReference type="Proteomes" id="UP000613401">
    <property type="component" value="Unassembled WGS sequence"/>
</dbReference>
<dbReference type="RefSeq" id="XP_045265669.1">
    <property type="nucleotide sequence ID" value="XM_045407997.1"/>
</dbReference>
<reference evidence="6" key="2">
    <citation type="submission" date="2020-03" db="EMBL/GenBank/DDBJ databases">
        <authorList>
            <person name="Fu F.-F."/>
            <person name="Chen J."/>
        </authorList>
    </citation>
    <scope>NUCLEOTIDE SEQUENCE</scope>
    <source>
        <strain evidence="6">Lc1</strain>
    </source>
</reference>
<keyword evidence="3" id="KW-0862">Zinc</keyword>
<evidence type="ECO:0000313" key="6">
    <source>
        <dbReference type="EMBL" id="KAF3806510.1"/>
    </source>
</evidence>
<reference evidence="6" key="1">
    <citation type="journal article" date="2020" name="Phytopathology">
        <title>Genome sequence and comparative analysis of Colletotrichum gloeosporioides isolated from Liriodendron leaves.</title>
        <authorList>
            <person name="Fu F.F."/>
            <person name="Hao Z."/>
            <person name="Wang P."/>
            <person name="Lu Y."/>
            <person name="Xue L.J."/>
            <person name="Wei G."/>
            <person name="Tian Y."/>
            <person name="Baishi H."/>
            <person name="Xu H."/>
            <person name="Shi J."/>
            <person name="Cheng T."/>
            <person name="Wang G."/>
            <person name="Yi Y."/>
            <person name="Chen J."/>
        </authorList>
    </citation>
    <scope>NUCLEOTIDE SEQUENCE</scope>
    <source>
        <strain evidence="6">Lc1</strain>
    </source>
</reference>
<keyword evidence="2 4" id="KW-0863">Zinc-finger</keyword>
<dbReference type="Pfam" id="PF13639">
    <property type="entry name" value="zf-RING_2"/>
    <property type="match status" value="1"/>
</dbReference>
<comment type="caution">
    <text evidence="6">The sequence shown here is derived from an EMBL/GenBank/DDBJ whole genome shotgun (WGS) entry which is preliminary data.</text>
</comment>
<evidence type="ECO:0000256" key="2">
    <source>
        <dbReference type="ARBA" id="ARBA00022771"/>
    </source>
</evidence>
<evidence type="ECO:0000313" key="7">
    <source>
        <dbReference type="Proteomes" id="UP000613401"/>
    </source>
</evidence>
<dbReference type="GO" id="GO:0008270">
    <property type="term" value="F:zinc ion binding"/>
    <property type="evidence" value="ECO:0007669"/>
    <property type="project" value="UniProtKB-KW"/>
</dbReference>
<keyword evidence="7" id="KW-1185">Reference proteome</keyword>